<feature type="chain" id="PRO_5044476602" description="Secreted protein" evidence="1">
    <location>
        <begin position="26"/>
        <end position="61"/>
    </location>
</feature>
<name>A0AAQ1TXX5_CORST</name>
<proteinExistence type="predicted"/>
<feature type="signal peptide" evidence="1">
    <location>
        <begin position="1"/>
        <end position="25"/>
    </location>
</feature>
<accession>A0AAQ1TXX5</accession>
<dbReference type="RefSeq" id="WP_005529583.1">
    <property type="nucleotide sequence ID" value="NZ_BJLD01000001.1"/>
</dbReference>
<evidence type="ECO:0000313" key="3">
    <source>
        <dbReference type="Proteomes" id="UP000315234"/>
    </source>
</evidence>
<dbReference type="EMBL" id="BJLD01000001">
    <property type="protein sequence ID" value="GEA42097.1"/>
    <property type="molecule type" value="Genomic_DNA"/>
</dbReference>
<gene>
    <name evidence="2" type="ORF">Cst04h_02670</name>
</gene>
<evidence type="ECO:0008006" key="4">
    <source>
        <dbReference type="Google" id="ProtNLM"/>
    </source>
</evidence>
<evidence type="ECO:0000256" key="1">
    <source>
        <dbReference type="SAM" id="SignalP"/>
    </source>
</evidence>
<protein>
    <recommendedName>
        <fullName evidence="4">Secreted protein</fullName>
    </recommendedName>
</protein>
<comment type="caution">
    <text evidence="2">The sequence shown here is derived from an EMBL/GenBank/DDBJ whole genome shotgun (WGS) entry which is preliminary data.</text>
</comment>
<sequence>MNTLTTIIITLAQLLAMLTQGTALPAQEPYCGPHQRWLYVQEVGIYACTSPTYRQEKKENV</sequence>
<dbReference type="AlphaFoldDB" id="A0AAQ1TXX5"/>
<reference evidence="2 3" key="1">
    <citation type="submission" date="2019-06" db="EMBL/GenBank/DDBJ databases">
        <title>Draft genome sequence of Corynebacterium striatum NBRC 15291.</title>
        <authorList>
            <person name="Miura T."/>
            <person name="Furukawa M."/>
            <person name="Shimamura M."/>
            <person name="Ohyama Y."/>
            <person name="Yamazoe A."/>
            <person name="Kawasaki H."/>
        </authorList>
    </citation>
    <scope>NUCLEOTIDE SEQUENCE [LARGE SCALE GENOMIC DNA]</scope>
    <source>
        <strain evidence="2 3">NBRC 15291</strain>
    </source>
</reference>
<dbReference type="Proteomes" id="UP000315234">
    <property type="component" value="Unassembled WGS sequence"/>
</dbReference>
<evidence type="ECO:0000313" key="2">
    <source>
        <dbReference type="EMBL" id="GEA42097.1"/>
    </source>
</evidence>
<keyword evidence="1" id="KW-0732">Signal</keyword>
<organism evidence="2 3">
    <name type="scientific">Corynebacterium striatum</name>
    <dbReference type="NCBI Taxonomy" id="43770"/>
    <lineage>
        <taxon>Bacteria</taxon>
        <taxon>Bacillati</taxon>
        <taxon>Actinomycetota</taxon>
        <taxon>Actinomycetes</taxon>
        <taxon>Mycobacteriales</taxon>
        <taxon>Corynebacteriaceae</taxon>
        <taxon>Corynebacterium</taxon>
    </lineage>
</organism>